<dbReference type="EMBL" id="JAHESC010000021">
    <property type="protein sequence ID" value="MBT1687943.1"/>
    <property type="molecule type" value="Genomic_DNA"/>
</dbReference>
<dbReference type="InterPro" id="IPR029052">
    <property type="entry name" value="Metallo-depent_PP-like"/>
</dbReference>
<dbReference type="GO" id="GO:0008758">
    <property type="term" value="F:UDP-2,3-diacylglucosamine hydrolase activity"/>
    <property type="evidence" value="ECO:0007669"/>
    <property type="project" value="TreeGrafter"/>
</dbReference>
<dbReference type="GO" id="GO:0016020">
    <property type="term" value="C:membrane"/>
    <property type="evidence" value="ECO:0007669"/>
    <property type="project" value="GOC"/>
</dbReference>
<sequence>MDGLALFRLDTALVATLIIVIVDVYIFRALRGVSQFASRAIRIMGYTLHWAIMTAAIAAAAWYYVADPLNFYSITREWIVGIFSTVYLSKITALGILLLDDIRRLAARIRNRLRPVAMETSGTDMARSEFLNKAAVIAASVPLTTLTLGIISGAHDYRVVRRAIYLPNLPKAFDGLRIGQISDIHAGTLFNRTAVQGGVDLLMAERTDLIFFTGDLVNYYSREIQPYISLFGRLRAPLGVFSVTGNHDYGDYNWWPGDEAKRANFRSLQAAHRAMGYQLLLNESRVITVGREPLAILGTENWSLRRNQKYGDVAKALQGTQDADLRLLLAHDPTHWDAVVRQQYPMIDVTFSGHTHGYQCGVEVGGFRWSPAQYRYRQWADLYQEGQQYIYVNRGFGCIGYPGRLGMAPELTVLTLRAGYPPRA</sequence>
<evidence type="ECO:0000256" key="3">
    <source>
        <dbReference type="SAM" id="Phobius"/>
    </source>
</evidence>
<keyword evidence="3" id="KW-1133">Transmembrane helix</keyword>
<dbReference type="SUPFAM" id="SSF56300">
    <property type="entry name" value="Metallo-dependent phosphatases"/>
    <property type="match status" value="1"/>
</dbReference>
<dbReference type="Proteomes" id="UP001319180">
    <property type="component" value="Unassembled WGS sequence"/>
</dbReference>
<dbReference type="Pfam" id="PF00149">
    <property type="entry name" value="Metallophos"/>
    <property type="match status" value="1"/>
</dbReference>
<proteinExistence type="predicted"/>
<dbReference type="InterPro" id="IPR004843">
    <property type="entry name" value="Calcineurin-like_PHP"/>
</dbReference>
<dbReference type="InterPro" id="IPR051158">
    <property type="entry name" value="Metallophosphoesterase_sf"/>
</dbReference>
<name>A0AAP2D9I1_9BACT</name>
<evidence type="ECO:0000313" key="5">
    <source>
        <dbReference type="EMBL" id="MBT1687943.1"/>
    </source>
</evidence>
<keyword evidence="3" id="KW-0472">Membrane</keyword>
<keyword evidence="3" id="KW-0812">Transmembrane</keyword>
<reference evidence="5 6" key="1">
    <citation type="submission" date="2021-05" db="EMBL/GenBank/DDBJ databases">
        <title>A Polyphasic approach of four new species of the genus Ohtaekwangia: Ohtaekwangia histidinii sp. nov., Ohtaekwangia cretensis sp. nov., Ohtaekwangia indiensis sp. nov., Ohtaekwangia reichenbachii sp. nov. from diverse environment.</title>
        <authorList>
            <person name="Octaviana S."/>
        </authorList>
    </citation>
    <scope>NUCLEOTIDE SEQUENCE [LARGE SCALE GENOMIC DNA]</scope>
    <source>
        <strain evidence="5 6">PWU37</strain>
    </source>
</reference>
<evidence type="ECO:0000259" key="4">
    <source>
        <dbReference type="Pfam" id="PF00149"/>
    </source>
</evidence>
<keyword evidence="1" id="KW-0479">Metal-binding</keyword>
<dbReference type="Gene3D" id="3.60.21.10">
    <property type="match status" value="1"/>
</dbReference>
<gene>
    <name evidence="5" type="ORF">KK078_15345</name>
</gene>
<feature type="transmembrane region" description="Helical" evidence="3">
    <location>
        <begin position="78"/>
        <end position="99"/>
    </location>
</feature>
<dbReference type="GO" id="GO:0046872">
    <property type="term" value="F:metal ion binding"/>
    <property type="evidence" value="ECO:0007669"/>
    <property type="project" value="UniProtKB-KW"/>
</dbReference>
<dbReference type="AlphaFoldDB" id="A0AAP2D9I1"/>
<feature type="domain" description="Calcineurin-like phosphoesterase" evidence="4">
    <location>
        <begin position="176"/>
        <end position="358"/>
    </location>
</feature>
<feature type="transmembrane region" description="Helical" evidence="3">
    <location>
        <begin position="6"/>
        <end position="27"/>
    </location>
</feature>
<keyword evidence="2" id="KW-0378">Hydrolase</keyword>
<accession>A0AAP2D9I1</accession>
<evidence type="ECO:0000313" key="6">
    <source>
        <dbReference type="Proteomes" id="UP001319180"/>
    </source>
</evidence>
<dbReference type="RefSeq" id="WP_254091171.1">
    <property type="nucleotide sequence ID" value="NZ_JAHESC010000021.1"/>
</dbReference>
<evidence type="ECO:0000256" key="2">
    <source>
        <dbReference type="ARBA" id="ARBA00022801"/>
    </source>
</evidence>
<comment type="caution">
    <text evidence="5">The sequence shown here is derived from an EMBL/GenBank/DDBJ whole genome shotgun (WGS) entry which is preliminary data.</text>
</comment>
<organism evidence="5 6">
    <name type="scientific">Dawidia soli</name>
    <dbReference type="NCBI Taxonomy" id="2782352"/>
    <lineage>
        <taxon>Bacteria</taxon>
        <taxon>Pseudomonadati</taxon>
        <taxon>Bacteroidota</taxon>
        <taxon>Cytophagia</taxon>
        <taxon>Cytophagales</taxon>
        <taxon>Chryseotaleaceae</taxon>
        <taxon>Dawidia</taxon>
    </lineage>
</organism>
<dbReference type="GO" id="GO:0009245">
    <property type="term" value="P:lipid A biosynthetic process"/>
    <property type="evidence" value="ECO:0007669"/>
    <property type="project" value="TreeGrafter"/>
</dbReference>
<dbReference type="PANTHER" id="PTHR31302">
    <property type="entry name" value="TRANSMEMBRANE PROTEIN WITH METALLOPHOSPHOESTERASE DOMAIN-RELATED"/>
    <property type="match status" value="1"/>
</dbReference>
<feature type="transmembrane region" description="Helical" evidence="3">
    <location>
        <begin position="48"/>
        <end position="66"/>
    </location>
</feature>
<protein>
    <submittedName>
        <fullName evidence="5">Metallophosphoesterase</fullName>
    </submittedName>
</protein>
<dbReference type="PANTHER" id="PTHR31302:SF31">
    <property type="entry name" value="PHOSPHODIESTERASE YAEI"/>
    <property type="match status" value="1"/>
</dbReference>
<evidence type="ECO:0000256" key="1">
    <source>
        <dbReference type="ARBA" id="ARBA00022723"/>
    </source>
</evidence>
<keyword evidence="6" id="KW-1185">Reference proteome</keyword>